<reference evidence="3 4" key="1">
    <citation type="journal article" date="2020" name="Nat. Food">
        <title>A phased Vanilla planifolia genome enables genetic improvement of flavour and production.</title>
        <authorList>
            <person name="Hasing T."/>
            <person name="Tang H."/>
            <person name="Brym M."/>
            <person name="Khazi F."/>
            <person name="Huang T."/>
            <person name="Chambers A.H."/>
        </authorList>
    </citation>
    <scope>NUCLEOTIDE SEQUENCE [LARGE SCALE GENOMIC DNA]</scope>
    <source>
        <tissue evidence="3">Leaf</tissue>
    </source>
</reference>
<sequence>MLAASATFGAQRRKRGGDGEVGFGERINRRKRGWVCQQKPLPGIQMCCALLQVQFLKTHGSDPSQNTPYKQELLAYKVDAEGHGREGASNALPQTLEEEEAVLRRTNQGKLCRAVRLCGRWASLFVAHARGHVWTSFSAFFFLLLCSLISLLTIKHMG</sequence>
<dbReference type="EMBL" id="JADCNM010000004">
    <property type="protein sequence ID" value="KAG0487288.1"/>
    <property type="molecule type" value="Genomic_DNA"/>
</dbReference>
<proteinExistence type="predicted"/>
<keyword evidence="2" id="KW-0812">Transmembrane</keyword>
<evidence type="ECO:0000256" key="1">
    <source>
        <dbReference type="SAM" id="MobiDB-lite"/>
    </source>
</evidence>
<feature type="region of interest" description="Disordered" evidence="1">
    <location>
        <begin position="1"/>
        <end position="23"/>
    </location>
</feature>
<organism evidence="3 4">
    <name type="scientific">Vanilla planifolia</name>
    <name type="common">Vanilla</name>
    <dbReference type="NCBI Taxonomy" id="51239"/>
    <lineage>
        <taxon>Eukaryota</taxon>
        <taxon>Viridiplantae</taxon>
        <taxon>Streptophyta</taxon>
        <taxon>Embryophyta</taxon>
        <taxon>Tracheophyta</taxon>
        <taxon>Spermatophyta</taxon>
        <taxon>Magnoliopsida</taxon>
        <taxon>Liliopsida</taxon>
        <taxon>Asparagales</taxon>
        <taxon>Orchidaceae</taxon>
        <taxon>Vanilloideae</taxon>
        <taxon>Vanilleae</taxon>
        <taxon>Vanilla</taxon>
    </lineage>
</organism>
<evidence type="ECO:0000313" key="3">
    <source>
        <dbReference type="EMBL" id="KAG0487288.1"/>
    </source>
</evidence>
<evidence type="ECO:0000256" key="2">
    <source>
        <dbReference type="SAM" id="Phobius"/>
    </source>
</evidence>
<gene>
    <name evidence="3" type="ORF">HPP92_009383</name>
</gene>
<comment type="caution">
    <text evidence="3">The sequence shown here is derived from an EMBL/GenBank/DDBJ whole genome shotgun (WGS) entry which is preliminary data.</text>
</comment>
<keyword evidence="2" id="KW-1133">Transmembrane helix</keyword>
<dbReference type="Proteomes" id="UP000639772">
    <property type="component" value="Unassembled WGS sequence"/>
</dbReference>
<name>A0A835RBF1_VANPL</name>
<keyword evidence="2" id="KW-0472">Membrane</keyword>
<feature type="transmembrane region" description="Helical" evidence="2">
    <location>
        <begin position="133"/>
        <end position="154"/>
    </location>
</feature>
<protein>
    <submittedName>
        <fullName evidence="3">Uncharacterized protein</fullName>
    </submittedName>
</protein>
<dbReference type="AlphaFoldDB" id="A0A835RBF1"/>
<evidence type="ECO:0000313" key="4">
    <source>
        <dbReference type="Proteomes" id="UP000639772"/>
    </source>
</evidence>
<accession>A0A835RBF1</accession>